<evidence type="ECO:0000256" key="7">
    <source>
        <dbReference type="PROSITE-ProRule" id="PRU01145"/>
    </source>
</evidence>
<evidence type="ECO:0000256" key="4">
    <source>
        <dbReference type="ARBA" id="ARBA00022771"/>
    </source>
</evidence>
<keyword evidence="5" id="KW-0862">Zinc</keyword>
<evidence type="ECO:0000313" key="11">
    <source>
        <dbReference type="EMBL" id="KAL3775270.1"/>
    </source>
</evidence>
<evidence type="ECO:0000256" key="5">
    <source>
        <dbReference type="ARBA" id="ARBA00022833"/>
    </source>
</evidence>
<dbReference type="SUPFAM" id="SSF57667">
    <property type="entry name" value="beta-beta-alpha zinc fingers"/>
    <property type="match status" value="1"/>
</dbReference>
<proteinExistence type="predicted"/>
<evidence type="ECO:0000313" key="12">
    <source>
        <dbReference type="Proteomes" id="UP001530315"/>
    </source>
</evidence>
<protein>
    <recommendedName>
        <fullName evidence="13">Zinc finger C2H2 LYAR-type domain-containing protein</fullName>
    </recommendedName>
</protein>
<gene>
    <name evidence="11" type="ORF">ACHAW5_010908</name>
</gene>
<sequence length="298" mass="33574">MVFFICDGCGESMKKAKVDGHATKCRQCFSVSCVDCLFGPHTHSFSLATQIRTDDYRTHTSCLSEAERYEKSIYRGARKLDESGTGHRTHRQQNGKKLSPQESWQQTVQVAAERAPLSVKSYMDQLAMLENVPRKEKQFRNFTANSLRLKGPHCEQIKSEIWALLVKVKEEANSSKKEEGERKEQPKQIPKEDEVDASDRSAKTTSDAAVSESDDEPSKDTSTNLPSEKAVTKAMKKALKRAPNGRLKFKALRKRVQESLSLKVGKSGKKKWKKLLRECVDANPKKLLLNGKSVTLTK</sequence>
<evidence type="ECO:0000256" key="6">
    <source>
        <dbReference type="ARBA" id="ARBA00023242"/>
    </source>
</evidence>
<dbReference type="AlphaFoldDB" id="A0ABD3NH07"/>
<feature type="domain" description="Zinc finger C2H2 LYAR-type" evidence="9">
    <location>
        <begin position="53"/>
        <end position="69"/>
    </location>
</feature>
<dbReference type="InterPro" id="IPR058719">
    <property type="entry name" value="WHD_LYAR"/>
</dbReference>
<accession>A0ABD3NH07</accession>
<feature type="compositionally biased region" description="Basic and acidic residues" evidence="8">
    <location>
        <begin position="172"/>
        <end position="202"/>
    </location>
</feature>
<evidence type="ECO:0000259" key="9">
    <source>
        <dbReference type="Pfam" id="PF08790"/>
    </source>
</evidence>
<dbReference type="GO" id="GO:0005634">
    <property type="term" value="C:nucleus"/>
    <property type="evidence" value="ECO:0007669"/>
    <property type="project" value="UniProtKB-SubCell"/>
</dbReference>
<feature type="region of interest" description="Disordered" evidence="8">
    <location>
        <begin position="80"/>
        <end position="104"/>
    </location>
</feature>
<dbReference type="EMBL" id="JALLAZ020001421">
    <property type="protein sequence ID" value="KAL3775270.1"/>
    <property type="molecule type" value="Genomic_DNA"/>
</dbReference>
<dbReference type="Pfam" id="PF25879">
    <property type="entry name" value="WHD_LYAR"/>
    <property type="match status" value="1"/>
</dbReference>
<dbReference type="GO" id="GO:0008270">
    <property type="term" value="F:zinc ion binding"/>
    <property type="evidence" value="ECO:0007669"/>
    <property type="project" value="UniProtKB-KW"/>
</dbReference>
<evidence type="ECO:0008006" key="13">
    <source>
        <dbReference type="Google" id="ProtNLM"/>
    </source>
</evidence>
<dbReference type="PANTHER" id="PTHR13100">
    <property type="entry name" value="CELL GROWTH-REGULATING NUCLEOLAR PROTEIN LYAR"/>
    <property type="match status" value="1"/>
</dbReference>
<dbReference type="Pfam" id="PF08790">
    <property type="entry name" value="zf-LYAR"/>
    <property type="match status" value="1"/>
</dbReference>
<dbReference type="InterPro" id="IPR039999">
    <property type="entry name" value="LYAR"/>
</dbReference>
<dbReference type="PROSITE" id="PS51804">
    <property type="entry name" value="ZF_C2HC_LYAR"/>
    <property type="match status" value="1"/>
</dbReference>
<evidence type="ECO:0000256" key="2">
    <source>
        <dbReference type="ARBA" id="ARBA00022723"/>
    </source>
</evidence>
<dbReference type="PANTHER" id="PTHR13100:SF10">
    <property type="entry name" value="CELL GROWTH-REGULATING NUCLEOLAR PROTEIN"/>
    <property type="match status" value="1"/>
</dbReference>
<evidence type="ECO:0000256" key="1">
    <source>
        <dbReference type="ARBA" id="ARBA00004123"/>
    </source>
</evidence>
<evidence type="ECO:0000259" key="10">
    <source>
        <dbReference type="Pfam" id="PF25879"/>
    </source>
</evidence>
<comment type="subcellular location">
    <subcellularLocation>
        <location evidence="1">Nucleus</location>
    </subcellularLocation>
</comment>
<dbReference type="Gene3D" id="3.30.1490.490">
    <property type="match status" value="1"/>
</dbReference>
<feature type="region of interest" description="Disordered" evidence="8">
    <location>
        <begin position="172"/>
        <end position="246"/>
    </location>
</feature>
<evidence type="ECO:0000256" key="3">
    <source>
        <dbReference type="ARBA" id="ARBA00022737"/>
    </source>
</evidence>
<evidence type="ECO:0000256" key="8">
    <source>
        <dbReference type="SAM" id="MobiDB-lite"/>
    </source>
</evidence>
<keyword evidence="2" id="KW-0479">Metal-binding</keyword>
<comment type="caution">
    <text evidence="11">The sequence shown here is derived from an EMBL/GenBank/DDBJ whole genome shotgun (WGS) entry which is preliminary data.</text>
</comment>
<name>A0ABD3NH07_9STRA</name>
<dbReference type="InterPro" id="IPR014898">
    <property type="entry name" value="Znf_C2H2_LYAR"/>
</dbReference>
<reference evidence="11 12" key="1">
    <citation type="submission" date="2024-10" db="EMBL/GenBank/DDBJ databases">
        <title>Updated reference genomes for cyclostephanoid diatoms.</title>
        <authorList>
            <person name="Roberts W.R."/>
            <person name="Alverson A.J."/>
        </authorList>
    </citation>
    <scope>NUCLEOTIDE SEQUENCE [LARGE SCALE GENOMIC DNA]</scope>
    <source>
        <strain evidence="11 12">AJA276-08</strain>
    </source>
</reference>
<keyword evidence="6" id="KW-0539">Nucleus</keyword>
<keyword evidence="3" id="KW-0677">Repeat</keyword>
<dbReference type="Proteomes" id="UP001530315">
    <property type="component" value="Unassembled WGS sequence"/>
</dbReference>
<feature type="domain" description="Cell growth-regulating nucleolar protein-like winged helix" evidence="10">
    <location>
        <begin position="232"/>
        <end position="297"/>
    </location>
</feature>
<keyword evidence="4 7" id="KW-0863">Zinc-finger</keyword>
<dbReference type="InterPro" id="IPR036236">
    <property type="entry name" value="Znf_C2H2_sf"/>
</dbReference>
<organism evidence="11 12">
    <name type="scientific">Stephanodiscus triporus</name>
    <dbReference type="NCBI Taxonomy" id="2934178"/>
    <lineage>
        <taxon>Eukaryota</taxon>
        <taxon>Sar</taxon>
        <taxon>Stramenopiles</taxon>
        <taxon>Ochrophyta</taxon>
        <taxon>Bacillariophyta</taxon>
        <taxon>Coscinodiscophyceae</taxon>
        <taxon>Thalassiosirophycidae</taxon>
        <taxon>Stephanodiscales</taxon>
        <taxon>Stephanodiscaceae</taxon>
        <taxon>Stephanodiscus</taxon>
    </lineage>
</organism>
<keyword evidence="12" id="KW-1185">Reference proteome</keyword>